<name>A4S891_OSTLU</name>
<dbReference type="eggNOG" id="ENOG502S0WW">
    <property type="taxonomic scope" value="Eukaryota"/>
</dbReference>
<evidence type="ECO:0000313" key="2">
    <source>
        <dbReference type="EMBL" id="ABO99877.1"/>
    </source>
</evidence>
<dbReference type="InterPro" id="IPR028978">
    <property type="entry name" value="Chorismate_lyase_/UTRA_dom_sf"/>
</dbReference>
<evidence type="ECO:0000313" key="3">
    <source>
        <dbReference type="Proteomes" id="UP000001568"/>
    </source>
</evidence>
<dbReference type="SUPFAM" id="SSF64288">
    <property type="entry name" value="Chorismate lyase-like"/>
    <property type="match status" value="1"/>
</dbReference>
<keyword evidence="3" id="KW-1185">Reference proteome</keyword>
<sequence>MRALRATSARATTRDGAKRASRARRSSRVARNASSATHEPWELGLGELHFSTRDVDALAGASARDDALGALSPTWRMLLLSDGSVTRHLSVLGRAERTEVEVTRRSARDDGTRARGRPSRPSDVEAMLRGPIVRREVYLRAGEVRGADGRPAVYAASWWNEDALAAYLPDEDASMWANLRTRHVELHREIREVYYGESEGLEAAFGERGPFWGRHYIFWSGGAPITVVYEVFNPAAFERALGPLKAA</sequence>
<dbReference type="Gene3D" id="3.40.1410.10">
    <property type="entry name" value="Chorismate lyase-like"/>
    <property type="match status" value="1"/>
</dbReference>
<reference evidence="2 3" key="1">
    <citation type="journal article" date="2007" name="Proc. Natl. Acad. Sci. U.S.A.">
        <title>The tiny eukaryote Ostreococcus provides genomic insights into the paradox of plankton speciation.</title>
        <authorList>
            <person name="Palenik B."/>
            <person name="Grimwood J."/>
            <person name="Aerts A."/>
            <person name="Rouze P."/>
            <person name="Salamov A."/>
            <person name="Putnam N."/>
            <person name="Dupont C."/>
            <person name="Jorgensen R."/>
            <person name="Derelle E."/>
            <person name="Rombauts S."/>
            <person name="Zhou K."/>
            <person name="Otillar R."/>
            <person name="Merchant S.S."/>
            <person name="Podell S."/>
            <person name="Gaasterland T."/>
            <person name="Napoli C."/>
            <person name="Gendler K."/>
            <person name="Manuell A."/>
            <person name="Tai V."/>
            <person name="Vallon O."/>
            <person name="Piganeau G."/>
            <person name="Jancek S."/>
            <person name="Heijde M."/>
            <person name="Jabbari K."/>
            <person name="Bowler C."/>
            <person name="Lohr M."/>
            <person name="Robbens S."/>
            <person name="Werner G."/>
            <person name="Dubchak I."/>
            <person name="Pazour G.J."/>
            <person name="Ren Q."/>
            <person name="Paulsen I."/>
            <person name="Delwiche C."/>
            <person name="Schmutz J."/>
            <person name="Rokhsar D."/>
            <person name="Van de Peer Y."/>
            <person name="Moreau H."/>
            <person name="Grigoriev I.V."/>
        </authorList>
    </citation>
    <scope>NUCLEOTIDE SEQUENCE [LARGE SCALE GENOMIC DNA]</scope>
    <source>
        <strain evidence="2 3">CCE9901</strain>
    </source>
</reference>
<dbReference type="Proteomes" id="UP000001568">
    <property type="component" value="Chromosome 15"/>
</dbReference>
<organism evidence="2 3">
    <name type="scientific">Ostreococcus lucimarinus (strain CCE9901)</name>
    <dbReference type="NCBI Taxonomy" id="436017"/>
    <lineage>
        <taxon>Eukaryota</taxon>
        <taxon>Viridiplantae</taxon>
        <taxon>Chlorophyta</taxon>
        <taxon>Mamiellophyceae</taxon>
        <taxon>Mamiellales</taxon>
        <taxon>Bathycoccaceae</taxon>
        <taxon>Ostreococcus</taxon>
    </lineage>
</organism>
<dbReference type="HOGENOM" id="CLU_098450_0_0_1"/>
<dbReference type="OrthoDB" id="89176at2759"/>
<dbReference type="EMBL" id="CP000595">
    <property type="protein sequence ID" value="ABO99877.1"/>
    <property type="molecule type" value="Genomic_DNA"/>
</dbReference>
<dbReference type="OMA" id="HYIFWHD"/>
<dbReference type="InterPro" id="IPR002800">
    <property type="entry name" value="Rv2949c-like"/>
</dbReference>
<protein>
    <recommendedName>
        <fullName evidence="4">DUF98 domain-containing protein</fullName>
    </recommendedName>
</protein>
<dbReference type="Pfam" id="PF01947">
    <property type="entry name" value="Rv2949c-like"/>
    <property type="match status" value="1"/>
</dbReference>
<dbReference type="RefSeq" id="XP_001421584.1">
    <property type="nucleotide sequence ID" value="XM_001421547.1"/>
</dbReference>
<dbReference type="AlphaFoldDB" id="A4S891"/>
<feature type="compositionally biased region" description="Basic residues" evidence="1">
    <location>
        <begin position="19"/>
        <end position="28"/>
    </location>
</feature>
<feature type="compositionally biased region" description="Basic and acidic residues" evidence="1">
    <location>
        <begin position="103"/>
        <end position="113"/>
    </location>
</feature>
<proteinExistence type="predicted"/>
<feature type="region of interest" description="Disordered" evidence="1">
    <location>
        <begin position="1"/>
        <end position="37"/>
    </location>
</feature>
<evidence type="ECO:0000256" key="1">
    <source>
        <dbReference type="SAM" id="MobiDB-lite"/>
    </source>
</evidence>
<feature type="region of interest" description="Disordered" evidence="1">
    <location>
        <begin position="103"/>
        <end position="124"/>
    </location>
</feature>
<feature type="compositionally biased region" description="Low complexity" evidence="1">
    <location>
        <begin position="1"/>
        <end position="11"/>
    </location>
</feature>
<accession>A4S891</accession>
<evidence type="ECO:0008006" key="4">
    <source>
        <dbReference type="Google" id="ProtNLM"/>
    </source>
</evidence>
<dbReference type="GeneID" id="5005860"/>
<gene>
    <name evidence="2" type="ORF">OSTLU_40512</name>
</gene>
<dbReference type="KEGG" id="olu:OSTLU_40512"/>
<dbReference type="Gramene" id="ABO99877">
    <property type="protein sequence ID" value="ABO99877"/>
    <property type="gene ID" value="OSTLU_40512"/>
</dbReference>